<comment type="caution">
    <text evidence="1">The sequence shown here is derived from an EMBL/GenBank/DDBJ whole genome shotgun (WGS) entry which is preliminary data.</text>
</comment>
<gene>
    <name evidence="1" type="ORF">A3G90_04945</name>
</gene>
<sequence>MNNFYQHSLPQPYHISVGGVLFNDNHEICVHHFFKKDIPEAVHFLMDFQDDIYHLMRESLEGNEPLQDAVVRGMKEEFGIEVMVDKYLGAKIDTITGPDQDSFEKLTIYHSAKLVSQGDRLNFDIESKSMMEWHSPNELLKIFSEQCKKTGRPELDERVIIERFKNAYGIK</sequence>
<name>A0A1F6FHM2_9BACT</name>
<reference evidence="1 2" key="1">
    <citation type="journal article" date="2016" name="Nat. Commun.">
        <title>Thousands of microbial genomes shed light on interconnected biogeochemical processes in an aquifer system.</title>
        <authorList>
            <person name="Anantharaman K."/>
            <person name="Brown C.T."/>
            <person name="Hug L.A."/>
            <person name="Sharon I."/>
            <person name="Castelle C.J."/>
            <person name="Probst A.J."/>
            <person name="Thomas B.C."/>
            <person name="Singh A."/>
            <person name="Wilkins M.J."/>
            <person name="Karaoz U."/>
            <person name="Brodie E.L."/>
            <person name="Williams K.H."/>
            <person name="Hubbard S.S."/>
            <person name="Banfield J.F."/>
        </authorList>
    </citation>
    <scope>NUCLEOTIDE SEQUENCE [LARGE SCALE GENOMIC DNA]</scope>
</reference>
<organism evidence="1 2">
    <name type="scientific">Candidatus Kaiserbacteria bacterium RIFCSPLOWO2_12_FULL_45_26</name>
    <dbReference type="NCBI Taxonomy" id="1798525"/>
    <lineage>
        <taxon>Bacteria</taxon>
        <taxon>Candidatus Kaiseribacteriota</taxon>
    </lineage>
</organism>
<evidence type="ECO:0000313" key="1">
    <source>
        <dbReference type="EMBL" id="OGG85368.1"/>
    </source>
</evidence>
<dbReference type="AlphaFoldDB" id="A0A1F6FHM2"/>
<proteinExistence type="predicted"/>
<accession>A0A1F6FHM2</accession>
<protein>
    <submittedName>
        <fullName evidence="1">Uncharacterized protein</fullName>
    </submittedName>
</protein>
<dbReference type="Proteomes" id="UP000177325">
    <property type="component" value="Unassembled WGS sequence"/>
</dbReference>
<dbReference type="EMBL" id="MFMM01000001">
    <property type="protein sequence ID" value="OGG85368.1"/>
    <property type="molecule type" value="Genomic_DNA"/>
</dbReference>
<dbReference type="Gene3D" id="3.90.79.10">
    <property type="entry name" value="Nucleoside Triphosphate Pyrophosphohydrolase"/>
    <property type="match status" value="1"/>
</dbReference>
<dbReference type="SUPFAM" id="SSF55811">
    <property type="entry name" value="Nudix"/>
    <property type="match status" value="1"/>
</dbReference>
<dbReference type="STRING" id="1798525.A3G90_04945"/>
<dbReference type="InterPro" id="IPR015797">
    <property type="entry name" value="NUDIX_hydrolase-like_dom_sf"/>
</dbReference>
<evidence type="ECO:0000313" key="2">
    <source>
        <dbReference type="Proteomes" id="UP000177325"/>
    </source>
</evidence>